<gene>
    <name evidence="2" type="ORF">ZHD862_LOCUS33550</name>
</gene>
<evidence type="ECO:0000256" key="1">
    <source>
        <dbReference type="SAM" id="MobiDB-lite"/>
    </source>
</evidence>
<dbReference type="Proteomes" id="UP000663864">
    <property type="component" value="Unassembled WGS sequence"/>
</dbReference>
<organism evidence="2">
    <name type="scientific">Rotaria sordida</name>
    <dbReference type="NCBI Taxonomy" id="392033"/>
    <lineage>
        <taxon>Eukaryota</taxon>
        <taxon>Metazoa</taxon>
        <taxon>Spiralia</taxon>
        <taxon>Gnathifera</taxon>
        <taxon>Rotifera</taxon>
        <taxon>Eurotatoria</taxon>
        <taxon>Bdelloidea</taxon>
        <taxon>Philodinida</taxon>
        <taxon>Philodinidae</taxon>
        <taxon>Rotaria</taxon>
    </lineage>
</organism>
<evidence type="ECO:0000313" key="2">
    <source>
        <dbReference type="EMBL" id="CAF1411479.1"/>
    </source>
</evidence>
<feature type="region of interest" description="Disordered" evidence="1">
    <location>
        <begin position="587"/>
        <end position="606"/>
    </location>
</feature>
<comment type="caution">
    <text evidence="2">The sequence shown here is derived from an EMBL/GenBank/DDBJ whole genome shotgun (WGS) entry which is preliminary data.</text>
</comment>
<sequence>MTQSVFVEKLLYVEEEPCFVYILQLLKIQNVWKAVVEHLQVVGFNEKLWSYEVEFCGTLDLLGFDQFLGILPHGLDIYNVREEEIDGIMLARLPFDELRALFSKLKDRVLFTEKRDILIKEWNNTANEQLDGTNTLNECSKQTFDICSASQIIASTQDLLNDTPLFCNDMNNGTSGTTSNIDSQINEDENDDLEESQQNLPLDFAFISLPEDIQLIIDENELMELRGHTNHRRILLNFVFQIVVNTYNLLYPKASDYFLITQALLKALKIPTTDANAANEWREAIKQKFKNERRLLQKIPPVVQRKKEKFGKGCGRSATKSQALSAERKYEKMIYVSSIMDECDIEQLVTTMKEGTQNGTIHNDVLSTLWKKTFGYRRLFIRSHTTNEVLEKFPGYSYPCLIFEEIKMIDNVDIEQNVSEILPRLFDKLSNNTLFIMGEFVANSNIKLLCKQFKQSISHILIDNEPVVPTPCIKLSNEKFQLYLDWQVVVETTSPTTALSLLLSLYNVFEVKFAKNNHTSHLLYGVFFQNGDELGKNLRIILNSWYFTFEDRTKKSQTQTTNSIDYVYIQTAQQLQVHSTATTTESVYSSTTTNTGENESPQSSQSIPLKIADQEQQPHDNSLIQIHESEQMDVGIKTASSPAVHSGIEQIADTKRKFSNSSNIQHKVLKDAINSEASTATTKGEKRKLPSSPKQQKLSSRLAAKRSRQNVSSFPGSWQITIERLMTKTIQCVNGNQQSPSLLLSNVNIIQDEEDQCIAVQDNSDVDELETLERTRSSENDIDWPLFTSLIDEKDEMEQFILNTFEKYYTHALFKIIQHQGTQSSTGLLIPLEDTEKLILQTTTSISNITKNDCQSLKRCEEYFGYVEPLKIKLNDQDDCGYYVTIQQSIKNLLNKPNVISYLVDNLNDNITQTKNDPDLMLTYRDGTGAKDNPSLKLYPNSFLIQLYSDGISVTNPISPKNDEHKLTLYYFVLEDLPDVVRSMLQSIGLVGICTIKYLSLQTNRIKYFESIVKDLNYLQTAGLTVQTFNGQLHFAFSLLAADNLASHEIGGFQRNFNSGQFCRLCHISYQFRLTLLTDISFLPHTVTTHNAYVQQATNSFNTRTIAGVVGENALSNLIGFHSINHILVDDEPVVPTPCIKVSNEKFQLYLDWQVAVETTSPTPAFVIIIVIIQSQQLQTHSTATTTESVYSSTTLNTEENESPQSMPLIIADQEQQPHDNSLIQIHELQQIDVGIETASSSAVHSGIEQIVDTKRKFSNSSNIQHKLLKDAINSEASTVATKGEKRKLRSSPKQQKLSSRLAAKRNRQNVSSFQG</sequence>
<feature type="region of interest" description="Disordered" evidence="1">
    <location>
        <begin position="1279"/>
        <end position="1316"/>
    </location>
</feature>
<feature type="compositionally biased region" description="Low complexity" evidence="1">
    <location>
        <begin position="587"/>
        <end position="600"/>
    </location>
</feature>
<protein>
    <submittedName>
        <fullName evidence="2">Uncharacterized protein</fullName>
    </submittedName>
</protein>
<feature type="region of interest" description="Disordered" evidence="1">
    <location>
        <begin position="671"/>
        <end position="710"/>
    </location>
</feature>
<accession>A0A815M464</accession>
<reference evidence="2" key="1">
    <citation type="submission" date="2021-02" db="EMBL/GenBank/DDBJ databases">
        <authorList>
            <person name="Nowell W R."/>
        </authorList>
    </citation>
    <scope>NUCLEOTIDE SEQUENCE</scope>
</reference>
<proteinExistence type="predicted"/>
<name>A0A815M464_9BILA</name>
<dbReference type="EMBL" id="CAJNOT010004014">
    <property type="protein sequence ID" value="CAF1411479.1"/>
    <property type="molecule type" value="Genomic_DNA"/>
</dbReference>